<dbReference type="EMBL" id="FTOR01000006">
    <property type="protein sequence ID" value="SIT24337.1"/>
    <property type="molecule type" value="Genomic_DNA"/>
</dbReference>
<gene>
    <name evidence="1" type="ORF">SAMN05421788_106107</name>
</gene>
<sequence length="125" mass="14493">MLWYEQLVESFLGLIRRLLKKQMPKEKIGRLIGFIRTYVYLGDSQLFHKFEEEIKLIIKNPAHMGIYEQILQIDKEDAEERGKAVGKAEVVTNLLNNTDFDIQTIASLVGESVDFVIEVKNKLHT</sequence>
<proteinExistence type="predicted"/>
<dbReference type="AlphaFoldDB" id="A0A1N7QPA8"/>
<dbReference type="Proteomes" id="UP000186917">
    <property type="component" value="Unassembled WGS sequence"/>
</dbReference>
<evidence type="ECO:0000313" key="2">
    <source>
        <dbReference type="Proteomes" id="UP000186917"/>
    </source>
</evidence>
<evidence type="ECO:0008006" key="3">
    <source>
        <dbReference type="Google" id="ProtNLM"/>
    </source>
</evidence>
<name>A0A1N7QPA8_9BACT</name>
<reference evidence="2" key="1">
    <citation type="submission" date="2017-01" db="EMBL/GenBank/DDBJ databases">
        <authorList>
            <person name="Varghese N."/>
            <person name="Submissions S."/>
        </authorList>
    </citation>
    <scope>NUCLEOTIDE SEQUENCE [LARGE SCALE GENOMIC DNA]</scope>
    <source>
        <strain evidence="2">DSM 21054</strain>
    </source>
</reference>
<organism evidence="1 2">
    <name type="scientific">Filimonas lacunae</name>
    <dbReference type="NCBI Taxonomy" id="477680"/>
    <lineage>
        <taxon>Bacteria</taxon>
        <taxon>Pseudomonadati</taxon>
        <taxon>Bacteroidota</taxon>
        <taxon>Chitinophagia</taxon>
        <taxon>Chitinophagales</taxon>
        <taxon>Chitinophagaceae</taxon>
        <taxon>Filimonas</taxon>
    </lineage>
</organism>
<keyword evidence="2" id="KW-1185">Reference proteome</keyword>
<evidence type="ECO:0000313" key="1">
    <source>
        <dbReference type="EMBL" id="SIT24337.1"/>
    </source>
</evidence>
<protein>
    <recommendedName>
        <fullName evidence="3">Transposase, YhgA-like</fullName>
    </recommendedName>
</protein>
<accession>A0A1N7QPA8</accession>